<comment type="caution">
    <text evidence="8">The sequence shown here is derived from an EMBL/GenBank/DDBJ whole genome shotgun (WGS) entry which is preliminary data.</text>
</comment>
<feature type="region of interest" description="Disordered" evidence="5">
    <location>
        <begin position="177"/>
        <end position="220"/>
    </location>
</feature>
<feature type="compositionally biased region" description="Polar residues" evidence="5">
    <location>
        <begin position="201"/>
        <end position="213"/>
    </location>
</feature>
<keyword evidence="2" id="KW-0805">Transcription regulation</keyword>
<dbReference type="InterPro" id="IPR014284">
    <property type="entry name" value="RNA_pol_sigma-70_dom"/>
</dbReference>
<dbReference type="InterPro" id="IPR013324">
    <property type="entry name" value="RNA_pol_sigma_r3/r4-like"/>
</dbReference>
<dbReference type="NCBIfam" id="TIGR02937">
    <property type="entry name" value="sigma70-ECF"/>
    <property type="match status" value="1"/>
</dbReference>
<dbReference type="Gene3D" id="1.10.1740.10">
    <property type="match status" value="1"/>
</dbReference>
<evidence type="ECO:0000259" key="6">
    <source>
        <dbReference type="Pfam" id="PF04542"/>
    </source>
</evidence>
<evidence type="ECO:0000256" key="3">
    <source>
        <dbReference type="ARBA" id="ARBA00023082"/>
    </source>
</evidence>
<keyword evidence="9" id="KW-1185">Reference proteome</keyword>
<dbReference type="InterPro" id="IPR013325">
    <property type="entry name" value="RNA_pol_sigma_r2"/>
</dbReference>
<comment type="similarity">
    <text evidence="1">Belongs to the sigma-70 factor family. ECF subfamily.</text>
</comment>
<dbReference type="InterPro" id="IPR039425">
    <property type="entry name" value="RNA_pol_sigma-70-like"/>
</dbReference>
<feature type="compositionally biased region" description="Polar residues" evidence="5">
    <location>
        <begin position="177"/>
        <end position="192"/>
    </location>
</feature>
<dbReference type="Gene3D" id="1.10.10.10">
    <property type="entry name" value="Winged helix-like DNA-binding domain superfamily/Winged helix DNA-binding domain"/>
    <property type="match status" value="1"/>
</dbReference>
<dbReference type="Pfam" id="PF04542">
    <property type="entry name" value="Sigma70_r2"/>
    <property type="match status" value="1"/>
</dbReference>
<proteinExistence type="inferred from homology"/>
<dbReference type="SUPFAM" id="SSF88659">
    <property type="entry name" value="Sigma3 and sigma4 domains of RNA polymerase sigma factors"/>
    <property type="match status" value="1"/>
</dbReference>
<feature type="domain" description="RNA polymerase sigma factor 70 region 4 type 2" evidence="7">
    <location>
        <begin position="109"/>
        <end position="151"/>
    </location>
</feature>
<feature type="domain" description="RNA polymerase sigma-70 region 2" evidence="6">
    <location>
        <begin position="10"/>
        <end position="73"/>
    </location>
</feature>
<accession>A0ABV1RBX9</accession>
<evidence type="ECO:0000256" key="2">
    <source>
        <dbReference type="ARBA" id="ARBA00023015"/>
    </source>
</evidence>
<reference evidence="8 9" key="1">
    <citation type="submission" date="2024-06" db="EMBL/GenBank/DDBJ databases">
        <authorList>
            <person name="Chen R.Y."/>
        </authorList>
    </citation>
    <scope>NUCLEOTIDE SEQUENCE [LARGE SCALE GENOMIC DNA]</scope>
    <source>
        <strain evidence="8 9">D2</strain>
    </source>
</reference>
<dbReference type="Pfam" id="PF08281">
    <property type="entry name" value="Sigma70_r4_2"/>
    <property type="match status" value="1"/>
</dbReference>
<organism evidence="8 9">
    <name type="scientific">Catenovulum sediminis</name>
    <dbReference type="NCBI Taxonomy" id="1740262"/>
    <lineage>
        <taxon>Bacteria</taxon>
        <taxon>Pseudomonadati</taxon>
        <taxon>Pseudomonadota</taxon>
        <taxon>Gammaproteobacteria</taxon>
        <taxon>Alteromonadales</taxon>
        <taxon>Alteromonadaceae</taxon>
        <taxon>Catenovulum</taxon>
    </lineage>
</organism>
<dbReference type="PANTHER" id="PTHR43133:SF63">
    <property type="entry name" value="RNA POLYMERASE SIGMA FACTOR FECI-RELATED"/>
    <property type="match status" value="1"/>
</dbReference>
<evidence type="ECO:0000259" key="7">
    <source>
        <dbReference type="Pfam" id="PF08281"/>
    </source>
</evidence>
<evidence type="ECO:0000256" key="4">
    <source>
        <dbReference type="ARBA" id="ARBA00023163"/>
    </source>
</evidence>
<dbReference type="Proteomes" id="UP001467690">
    <property type="component" value="Unassembled WGS sequence"/>
</dbReference>
<dbReference type="EMBL" id="JBELOE010000051">
    <property type="protein sequence ID" value="MER2490380.1"/>
    <property type="molecule type" value="Genomic_DNA"/>
</dbReference>
<dbReference type="InterPro" id="IPR013249">
    <property type="entry name" value="RNA_pol_sigma70_r4_t2"/>
</dbReference>
<dbReference type="PANTHER" id="PTHR43133">
    <property type="entry name" value="RNA POLYMERASE ECF-TYPE SIGMA FACTO"/>
    <property type="match status" value="1"/>
</dbReference>
<protein>
    <submittedName>
        <fullName evidence="8">RNA polymerase sigma factor</fullName>
    </submittedName>
</protein>
<dbReference type="InterPro" id="IPR036388">
    <property type="entry name" value="WH-like_DNA-bd_sf"/>
</dbReference>
<sequence>MSMIFRVFVENNAFLKKFLTRFMSSKQDIEDIVQEVYIRAHNAEKEKAIEQPKAFLFRVAKNLALDELNKKSRLVTSYLEDCIATIPVEKTASIESEAEANETLDIYCQAIEQLPDKCKHIFLLRKVHGLKHQEIATKLNISLSSVEKHLKMGGAFCQQYMQEHQRESIQKCYQVHGQTSNRTNSQANNQAHKQAHKHANKQPTVQVANNVTQIKMRKGR</sequence>
<keyword evidence="4" id="KW-0804">Transcription</keyword>
<gene>
    <name evidence="8" type="ORF">ABS311_00560</name>
</gene>
<evidence type="ECO:0000313" key="9">
    <source>
        <dbReference type="Proteomes" id="UP001467690"/>
    </source>
</evidence>
<evidence type="ECO:0000313" key="8">
    <source>
        <dbReference type="EMBL" id="MER2490380.1"/>
    </source>
</evidence>
<dbReference type="SUPFAM" id="SSF88946">
    <property type="entry name" value="Sigma2 domain of RNA polymerase sigma factors"/>
    <property type="match status" value="1"/>
</dbReference>
<name>A0ABV1RBX9_9ALTE</name>
<evidence type="ECO:0000256" key="1">
    <source>
        <dbReference type="ARBA" id="ARBA00010641"/>
    </source>
</evidence>
<dbReference type="InterPro" id="IPR007627">
    <property type="entry name" value="RNA_pol_sigma70_r2"/>
</dbReference>
<keyword evidence="3" id="KW-0731">Sigma factor</keyword>
<evidence type="ECO:0000256" key="5">
    <source>
        <dbReference type="SAM" id="MobiDB-lite"/>
    </source>
</evidence>